<dbReference type="VEuPathDB" id="FungiDB:F503_02109"/>
<keyword evidence="3" id="KW-0813">Transport</keyword>
<dbReference type="Pfam" id="PF07817">
    <property type="entry name" value="GLE1"/>
    <property type="match status" value="1"/>
</dbReference>
<dbReference type="OrthoDB" id="420884at2759"/>
<feature type="compositionally biased region" description="Low complexity" evidence="11">
    <location>
        <begin position="197"/>
        <end position="214"/>
    </location>
</feature>
<keyword evidence="7" id="KW-0906">Nuclear pore complex</keyword>
<reference evidence="12 13" key="1">
    <citation type="journal article" date="2013" name="BMC Genomics">
        <title>The genome and transcriptome of the pine saprophyte Ophiostoma piceae, and a comparison with the bark beetle-associated pine pathogen Grosmannia clavigera.</title>
        <authorList>
            <person name="Haridas S."/>
            <person name="Wang Y."/>
            <person name="Lim L."/>
            <person name="Massoumi Alamouti S."/>
            <person name="Jackman S."/>
            <person name="Docking R."/>
            <person name="Robertson G."/>
            <person name="Birol I."/>
            <person name="Bohlmann J."/>
            <person name="Breuil C."/>
        </authorList>
    </citation>
    <scope>NUCLEOTIDE SEQUENCE [LARGE SCALE GENOMIC DNA]</scope>
    <source>
        <strain evidence="12 13">UAMH 11346</strain>
    </source>
</reference>
<keyword evidence="6" id="KW-0811">Translocation</keyword>
<sequence>MANSSPLRPVDDYLLDARNSPEAQRRKHAEAQREHEIVLQRALHALSLHELAEAQREIEEQERRRVQRVAEEAKRIEAERQAKIRQLEDEAHLAAQKAKPIPKPVVQPPPPAPAPVPAPAPASTPKQEAPKPAAPSTTPQPAASTAVSKPTNGANPFGANPFGTPSQPAASQPAASPFAKLAPTATSTPAPAPTPAPAVKAPTPASAAASAATPTPAPAQPPKPDRHIEIHKKLKELRNFMALQSKQNPALKARMGDMRRDIRKSFGQLTSGGLKENKVPVARIAATLQAGLNNEVPSEPIDPNQFVLEPRTQAVEGCQHNEGLLPSLYLYLLNIFAKAAISQFINESGADPRTAEYIGQVVVKVYSEAQFLWRGQTMIDMLVAKYRVVCPVLFGFRGNDRMERGRAQVGWRKEDGRWIAEQYHIDRMTGLGAGFAAITLRDFSRVKRTTPWPPTVYWTALAQIVNTPAAEMSETQCYVLKAMIADNETKFLGFYGNAGIAALRCALVDYPSRIPKSTAASETLKVLAKTINVRTGLDLEQM</sequence>
<dbReference type="GO" id="GO:0015031">
    <property type="term" value="P:protein transport"/>
    <property type="evidence" value="ECO:0007669"/>
    <property type="project" value="UniProtKB-KW"/>
</dbReference>
<keyword evidence="8" id="KW-0539">Nucleus</keyword>
<evidence type="ECO:0000256" key="11">
    <source>
        <dbReference type="SAM" id="MobiDB-lite"/>
    </source>
</evidence>
<dbReference type="PANTHER" id="PTHR12960:SF0">
    <property type="entry name" value="MRNA EXPORT FACTOR GLE1"/>
    <property type="match status" value="1"/>
</dbReference>
<dbReference type="AlphaFoldDB" id="S3CX12"/>
<feature type="compositionally biased region" description="Low complexity" evidence="11">
    <location>
        <begin position="165"/>
        <end position="189"/>
    </location>
</feature>
<keyword evidence="4" id="KW-0509">mRNA transport</keyword>
<organism evidence="12 13">
    <name type="scientific">Ophiostoma piceae (strain UAMH 11346)</name>
    <name type="common">Sap stain fungus</name>
    <dbReference type="NCBI Taxonomy" id="1262450"/>
    <lineage>
        <taxon>Eukaryota</taxon>
        <taxon>Fungi</taxon>
        <taxon>Dikarya</taxon>
        <taxon>Ascomycota</taxon>
        <taxon>Pezizomycotina</taxon>
        <taxon>Sordariomycetes</taxon>
        <taxon>Sordariomycetidae</taxon>
        <taxon>Ophiostomatales</taxon>
        <taxon>Ophiostomataceae</taxon>
        <taxon>Ophiostoma</taxon>
    </lineage>
</organism>
<evidence type="ECO:0000256" key="1">
    <source>
        <dbReference type="ARBA" id="ARBA00004567"/>
    </source>
</evidence>
<evidence type="ECO:0000256" key="2">
    <source>
        <dbReference type="ARBA" id="ARBA00011056"/>
    </source>
</evidence>
<accession>S3CX12</accession>
<evidence type="ECO:0000256" key="5">
    <source>
        <dbReference type="ARBA" id="ARBA00022927"/>
    </source>
</evidence>
<comment type="subcellular location">
    <subcellularLocation>
        <location evidence="1">Nucleus</location>
        <location evidence="1">Nuclear pore complex</location>
    </subcellularLocation>
</comment>
<dbReference type="GO" id="GO:0031369">
    <property type="term" value="F:translation initiation factor binding"/>
    <property type="evidence" value="ECO:0007669"/>
    <property type="project" value="TreeGrafter"/>
</dbReference>
<feature type="compositionally biased region" description="Basic and acidic residues" evidence="11">
    <location>
        <begin position="81"/>
        <end position="92"/>
    </location>
</feature>
<evidence type="ECO:0000256" key="6">
    <source>
        <dbReference type="ARBA" id="ARBA00023010"/>
    </source>
</evidence>
<evidence type="ECO:0000256" key="8">
    <source>
        <dbReference type="ARBA" id="ARBA00023242"/>
    </source>
</evidence>
<name>S3CX12_OPHP1</name>
<feature type="region of interest" description="Disordered" evidence="11">
    <location>
        <begin position="56"/>
        <end position="75"/>
    </location>
</feature>
<dbReference type="STRING" id="1262450.S3CX12"/>
<evidence type="ECO:0000256" key="10">
    <source>
        <dbReference type="ARBA" id="ARBA00029983"/>
    </source>
</evidence>
<evidence type="ECO:0000313" key="13">
    <source>
        <dbReference type="Proteomes" id="UP000016923"/>
    </source>
</evidence>
<dbReference type="GO" id="GO:0005737">
    <property type="term" value="C:cytoplasm"/>
    <property type="evidence" value="ECO:0007669"/>
    <property type="project" value="TreeGrafter"/>
</dbReference>
<dbReference type="GO" id="GO:0044614">
    <property type="term" value="C:nuclear pore cytoplasmic filaments"/>
    <property type="evidence" value="ECO:0007669"/>
    <property type="project" value="TreeGrafter"/>
</dbReference>
<comment type="similarity">
    <text evidence="2">Belongs to the GLE1 family.</text>
</comment>
<dbReference type="GO" id="GO:0005543">
    <property type="term" value="F:phospholipid binding"/>
    <property type="evidence" value="ECO:0007669"/>
    <property type="project" value="TreeGrafter"/>
</dbReference>
<evidence type="ECO:0000256" key="4">
    <source>
        <dbReference type="ARBA" id="ARBA00022816"/>
    </source>
</evidence>
<dbReference type="eggNOG" id="KOG2412">
    <property type="taxonomic scope" value="Eukaryota"/>
</dbReference>
<feature type="region of interest" description="Disordered" evidence="11">
    <location>
        <begin position="1"/>
        <end position="34"/>
    </location>
</feature>
<dbReference type="EMBL" id="KE148156">
    <property type="protein sequence ID" value="EPE05370.1"/>
    <property type="molecule type" value="Genomic_DNA"/>
</dbReference>
<dbReference type="OMA" id="ILWAKYR"/>
<evidence type="ECO:0000256" key="7">
    <source>
        <dbReference type="ARBA" id="ARBA00023132"/>
    </source>
</evidence>
<evidence type="ECO:0000313" key="12">
    <source>
        <dbReference type="EMBL" id="EPE05370.1"/>
    </source>
</evidence>
<dbReference type="Proteomes" id="UP000016923">
    <property type="component" value="Unassembled WGS sequence"/>
</dbReference>
<keyword evidence="13" id="KW-1185">Reference proteome</keyword>
<gene>
    <name evidence="12" type="ORF">F503_02109</name>
</gene>
<feature type="compositionally biased region" description="Low complexity" evidence="11">
    <location>
        <begin position="130"/>
        <end position="148"/>
    </location>
</feature>
<keyword evidence="5" id="KW-0653">Protein transport</keyword>
<protein>
    <recommendedName>
        <fullName evidence="9">mRNA export factor GLE1</fullName>
    </recommendedName>
    <alternativeName>
        <fullName evidence="10">Nucleoporin GLE1</fullName>
    </alternativeName>
</protein>
<evidence type="ECO:0000256" key="9">
    <source>
        <dbReference type="ARBA" id="ARBA00026227"/>
    </source>
</evidence>
<proteinExistence type="inferred from homology"/>
<dbReference type="GO" id="GO:0016973">
    <property type="term" value="P:poly(A)+ mRNA export from nucleus"/>
    <property type="evidence" value="ECO:0007669"/>
    <property type="project" value="InterPro"/>
</dbReference>
<dbReference type="InterPro" id="IPR012476">
    <property type="entry name" value="GLE1"/>
</dbReference>
<feature type="compositionally biased region" description="Pro residues" evidence="11">
    <location>
        <begin position="101"/>
        <end position="122"/>
    </location>
</feature>
<feature type="region of interest" description="Disordered" evidence="11">
    <location>
        <begin position="81"/>
        <end position="225"/>
    </location>
</feature>
<evidence type="ECO:0000256" key="3">
    <source>
        <dbReference type="ARBA" id="ARBA00022448"/>
    </source>
</evidence>
<dbReference type="InterPro" id="IPR038506">
    <property type="entry name" value="GLE1-like_sf"/>
</dbReference>
<dbReference type="Gene3D" id="1.25.40.510">
    <property type="entry name" value="GLE1-like"/>
    <property type="match status" value="1"/>
</dbReference>
<dbReference type="PANTHER" id="PTHR12960">
    <property type="entry name" value="GLE-1-RELATED"/>
    <property type="match status" value="1"/>
</dbReference>
<dbReference type="HOGENOM" id="CLU_018821_0_0_1"/>
<dbReference type="GO" id="GO:0000822">
    <property type="term" value="F:inositol hexakisphosphate binding"/>
    <property type="evidence" value="ECO:0007669"/>
    <property type="project" value="TreeGrafter"/>
</dbReference>